<feature type="region of interest" description="Disordered" evidence="1">
    <location>
        <begin position="903"/>
        <end position="940"/>
    </location>
</feature>
<feature type="compositionally biased region" description="Basic residues" evidence="1">
    <location>
        <begin position="151"/>
        <end position="160"/>
    </location>
</feature>
<dbReference type="Proteomes" id="UP000324767">
    <property type="component" value="Unassembled WGS sequence"/>
</dbReference>
<feature type="compositionally biased region" description="Polar residues" evidence="1">
    <location>
        <begin position="904"/>
        <end position="926"/>
    </location>
</feature>
<feature type="region of interest" description="Disordered" evidence="1">
    <location>
        <begin position="98"/>
        <end position="189"/>
    </location>
</feature>
<feature type="compositionally biased region" description="Polar residues" evidence="1">
    <location>
        <begin position="9"/>
        <end position="27"/>
    </location>
</feature>
<evidence type="ECO:0000259" key="2">
    <source>
        <dbReference type="Pfam" id="PF14636"/>
    </source>
</evidence>
<feature type="region of interest" description="Disordered" evidence="1">
    <location>
        <begin position="246"/>
        <end position="278"/>
    </location>
</feature>
<dbReference type="PANTHER" id="PTHR21634">
    <property type="entry name" value="RE13835P"/>
    <property type="match status" value="1"/>
</dbReference>
<feature type="compositionally biased region" description="Polar residues" evidence="1">
    <location>
        <begin position="730"/>
        <end position="742"/>
    </location>
</feature>
<dbReference type="GO" id="GO:0005737">
    <property type="term" value="C:cytoplasm"/>
    <property type="evidence" value="ECO:0007669"/>
    <property type="project" value="TreeGrafter"/>
</dbReference>
<feature type="region of interest" description="Disordered" evidence="1">
    <location>
        <begin position="813"/>
        <end position="836"/>
    </location>
</feature>
<dbReference type="InterPro" id="IPR028084">
    <property type="entry name" value="FNIP_N_dom"/>
</dbReference>
<feature type="compositionally biased region" description="Low complexity" evidence="1">
    <location>
        <begin position="168"/>
        <end position="178"/>
    </location>
</feature>
<dbReference type="EMBL" id="VXIT01000011">
    <property type="protein sequence ID" value="KAA6409368.1"/>
    <property type="molecule type" value="Genomic_DNA"/>
</dbReference>
<feature type="region of interest" description="Disordered" evidence="1">
    <location>
        <begin position="1137"/>
        <end position="1182"/>
    </location>
</feature>
<feature type="compositionally biased region" description="Polar residues" evidence="1">
    <location>
        <begin position="817"/>
        <end position="836"/>
    </location>
</feature>
<name>A0A5M8PKG9_9LECA</name>
<feature type="compositionally biased region" description="Low complexity" evidence="1">
    <location>
        <begin position="762"/>
        <end position="771"/>
    </location>
</feature>
<feature type="compositionally biased region" description="Basic residues" evidence="1">
    <location>
        <begin position="688"/>
        <end position="698"/>
    </location>
</feature>
<dbReference type="Pfam" id="PF14636">
    <property type="entry name" value="FNIP_N"/>
    <property type="match status" value="1"/>
</dbReference>
<dbReference type="OrthoDB" id="5428015at2759"/>
<evidence type="ECO:0000313" key="3">
    <source>
        <dbReference type="EMBL" id="KAA6409368.1"/>
    </source>
</evidence>
<gene>
    <name evidence="3" type="ORF">FRX48_06921</name>
</gene>
<feature type="region of interest" description="Disordered" evidence="1">
    <location>
        <begin position="7"/>
        <end position="34"/>
    </location>
</feature>
<feature type="compositionally biased region" description="Low complexity" evidence="1">
    <location>
        <begin position="782"/>
        <end position="793"/>
    </location>
</feature>
<feature type="compositionally biased region" description="Polar residues" evidence="1">
    <location>
        <begin position="662"/>
        <end position="675"/>
    </location>
</feature>
<proteinExistence type="predicted"/>
<protein>
    <recommendedName>
        <fullName evidence="2">Folliculin-interacting protein N-terminal domain-containing protein</fullName>
    </recommendedName>
</protein>
<feature type="region of interest" description="Disordered" evidence="1">
    <location>
        <begin position="199"/>
        <end position="218"/>
    </location>
</feature>
<feature type="domain" description="Folliculin-interacting protein N-terminal" evidence="2">
    <location>
        <begin position="83"/>
        <end position="249"/>
    </location>
</feature>
<organism evidence="3 4">
    <name type="scientific">Lasallia pustulata</name>
    <dbReference type="NCBI Taxonomy" id="136370"/>
    <lineage>
        <taxon>Eukaryota</taxon>
        <taxon>Fungi</taxon>
        <taxon>Dikarya</taxon>
        <taxon>Ascomycota</taxon>
        <taxon>Pezizomycotina</taxon>
        <taxon>Lecanoromycetes</taxon>
        <taxon>OSLEUM clade</taxon>
        <taxon>Umbilicariomycetidae</taxon>
        <taxon>Umbilicariales</taxon>
        <taxon>Umbilicariaceae</taxon>
        <taxon>Lasallia</taxon>
    </lineage>
</organism>
<sequence>MLGRLLHTAASSLSPHTSGRPQTTLESTTEEAHTHSLLYPDPSALHYTHHQLSPLHHGATPSTAAAAASFDDRGGLDIQGARDIRIIIAQDANTRSHKPEVLYDSQPTLSPSVASKATPSDATDADDAKQRAQAPDLSSDAKGPKLGRSTSRAKHDRHRSWTWNPQGATSDATSASTSPNHAESGLGGAISNARLRAAKARPGSSGNETAQGRLAREGKEDTEALLACMFGATGFRLVSSTKVHVRPATPPRAPTSAGSSPVVAEPSSPKPFPKRRTPLTRSVTAEDILAGLVHATGEGSSRYVPQPDRPSMLVTRLFSVDLPATSPSTDVEYGQTPNAESFMKDNRSYPFPQIKRPSGAKGPEKAHQTKIPMYAVAIVLQLPPNQRRPSTPSIRREQYSASVLQTDRLSQSPSCYETNTDWAMPNKGQQDSLVSSAGADGDLDRHLDYVLGHWDIVIRALSSLEHVVKDQLYDMLRQSDVTSTFSFYTQPLSRVLSSDGPLNPMSKGLMRPIRHSFQLPARALEHCEHVQKAAGHTVVRVAVGLRSRRVVAGQGRWGMWREEARWVGRWAGGKEQNFFFFNLLTAFLGNHTEWLYSLGPSWHRRRYTQQQRAHYWDESAMTHRTVVVSSNKMAARRLIFLLSAFLPATHGLSGNEFPPRPTTSIYNPSYSQSPPSGIPVLRQQSLRRTIKRRARGKSHGGQNPGGHGRSVSFSTRDTARIDSHVDPHDQTTLQRKGSTVDTRTILGASLPIPSNASKTRKSSTTTTSTVTPEATLPMPHFASSSTAAECSSELRPGSNGSLASLTLRQNLERAESSGLSNSTDSQQNSTWGSMLSGFWSNRRGSTTEDSDLMASSQEGLGITGLSKDAGASTSSGKLAQMVDEVSGNHKDEAGAKLDVMGFLSPNSTQASQDPSQRTPSLDQATPAQDIPERPRSRRPPLKLSIDIEDGIIDVELPMTSSFSSFGSPISSGNECLTAASSFNDHASVHTHAPAPRSLHTDSSAPDNVVGWLKQYHEDFPLQAVRPYDMLKDDIKRSMRAEPFPPAPPLTPGAKTIPDSKWKDVCTTLIADATDFSITRLRLRRRIIRPSATNPTTELTPSIYPPPPFHMEEDLVEEPIMDMDPTLIDAVERLLVQSGHSSKVPSRTPSTASSRAGSPQRREQLPSHRRMVSGGTNSSAGTGCNPVMMRRVLEVPRSECRSLVLSALEQVVRSVGVELAMGETGKGPRGLPVDSTLREGVRRWLVDGGVEGVSEAVGMEGKWRG</sequence>
<feature type="region of interest" description="Disordered" evidence="1">
    <location>
        <begin position="652"/>
        <end position="801"/>
    </location>
</feature>
<feature type="compositionally biased region" description="Basic and acidic residues" evidence="1">
    <location>
        <begin position="717"/>
        <end position="729"/>
    </location>
</feature>
<comment type="caution">
    <text evidence="3">The sequence shown here is derived from an EMBL/GenBank/DDBJ whole genome shotgun (WGS) entry which is preliminary data.</text>
</comment>
<evidence type="ECO:0000256" key="1">
    <source>
        <dbReference type="SAM" id="MobiDB-lite"/>
    </source>
</evidence>
<dbReference type="PANTHER" id="PTHR21634:SF9">
    <property type="entry name" value="RE13835P"/>
    <property type="match status" value="1"/>
</dbReference>
<dbReference type="GO" id="GO:0051087">
    <property type="term" value="F:protein-folding chaperone binding"/>
    <property type="evidence" value="ECO:0007669"/>
    <property type="project" value="TreeGrafter"/>
</dbReference>
<reference evidence="3 4" key="1">
    <citation type="submission" date="2019-09" db="EMBL/GenBank/DDBJ databases">
        <title>The hologenome of the rock-dwelling lichen Lasallia pustulata.</title>
        <authorList>
            <person name="Greshake Tzovaras B."/>
            <person name="Segers F."/>
            <person name="Bicker A."/>
            <person name="Dal Grande F."/>
            <person name="Otte J."/>
            <person name="Hankeln T."/>
            <person name="Schmitt I."/>
            <person name="Ebersberger I."/>
        </authorList>
    </citation>
    <scope>NUCLEOTIDE SEQUENCE [LARGE SCALE GENOMIC DNA]</scope>
    <source>
        <strain evidence="3">A1-1</strain>
    </source>
</reference>
<evidence type="ECO:0000313" key="4">
    <source>
        <dbReference type="Proteomes" id="UP000324767"/>
    </source>
</evidence>
<dbReference type="AlphaFoldDB" id="A0A5M8PKG9"/>
<accession>A0A5M8PKG9</accession>
<dbReference type="GO" id="GO:0042030">
    <property type="term" value="F:ATPase inhibitor activity"/>
    <property type="evidence" value="ECO:0007669"/>
    <property type="project" value="TreeGrafter"/>
</dbReference>
<feature type="compositionally biased region" description="Polar residues" evidence="1">
    <location>
        <begin position="1137"/>
        <end position="1156"/>
    </location>
</feature>